<dbReference type="InterPro" id="IPR040680">
    <property type="entry name" value="DUF5643"/>
</dbReference>
<dbReference type="Gene3D" id="2.60.40.1630">
    <property type="entry name" value="bacillus anthracis domain"/>
    <property type="match status" value="1"/>
</dbReference>
<dbReference type="RefSeq" id="WP_132847373.1">
    <property type="nucleotide sequence ID" value="NZ_CP058648.1"/>
</dbReference>
<dbReference type="Proteomes" id="UP000295504">
    <property type="component" value="Unassembled WGS sequence"/>
</dbReference>
<keyword evidence="5" id="KW-1185">Reference proteome</keyword>
<evidence type="ECO:0000259" key="3">
    <source>
        <dbReference type="Pfam" id="PF18705"/>
    </source>
</evidence>
<evidence type="ECO:0000313" key="5">
    <source>
        <dbReference type="Proteomes" id="UP000295504"/>
    </source>
</evidence>
<dbReference type="AlphaFoldDB" id="A0A4R2TTC5"/>
<organism evidence="4 5">
    <name type="scientific">Serpentinicella alkaliphila</name>
    <dbReference type="NCBI Taxonomy" id="1734049"/>
    <lineage>
        <taxon>Bacteria</taxon>
        <taxon>Bacillati</taxon>
        <taxon>Bacillota</taxon>
        <taxon>Clostridia</taxon>
        <taxon>Peptostreptococcales</taxon>
        <taxon>Natronincolaceae</taxon>
        <taxon>Serpentinicella</taxon>
    </lineage>
</organism>
<comment type="caution">
    <text evidence="4">The sequence shown here is derived from an EMBL/GenBank/DDBJ whole genome shotgun (WGS) entry which is preliminary data.</text>
</comment>
<keyword evidence="1" id="KW-1133">Transmembrane helix</keyword>
<dbReference type="Pfam" id="PF18705">
    <property type="entry name" value="DUF5643"/>
    <property type="match status" value="1"/>
</dbReference>
<accession>A0A4R2TTC5</accession>
<proteinExistence type="predicted"/>
<dbReference type="OrthoDB" id="1748051at2"/>
<feature type="transmembrane region" description="Helical" evidence="1">
    <location>
        <begin position="42"/>
        <end position="62"/>
    </location>
</feature>
<keyword evidence="1" id="KW-0812">Transmembrane</keyword>
<protein>
    <submittedName>
        <fullName evidence="4">Uncharacterized protein DUF4179</fullName>
    </submittedName>
</protein>
<evidence type="ECO:0000259" key="2">
    <source>
        <dbReference type="Pfam" id="PF13786"/>
    </source>
</evidence>
<dbReference type="EMBL" id="SLYC01000002">
    <property type="protein sequence ID" value="TCQ07021.1"/>
    <property type="molecule type" value="Genomic_DNA"/>
</dbReference>
<reference evidence="4 5" key="1">
    <citation type="submission" date="2019-03" db="EMBL/GenBank/DDBJ databases">
        <title>Genomic Encyclopedia of Type Strains, Phase IV (KMG-IV): sequencing the most valuable type-strain genomes for metagenomic binning, comparative biology and taxonomic classification.</title>
        <authorList>
            <person name="Goeker M."/>
        </authorList>
    </citation>
    <scope>NUCLEOTIDE SEQUENCE [LARGE SCALE GENOMIC DNA]</scope>
    <source>
        <strain evidence="4 5">DSM 100013</strain>
    </source>
</reference>
<feature type="domain" description="DUF4179" evidence="2">
    <location>
        <begin position="39"/>
        <end position="120"/>
    </location>
</feature>
<keyword evidence="1" id="KW-0472">Membrane</keyword>
<name>A0A4R2TTC5_9FIRM</name>
<sequence>MNDKLREKIVKEDFIMPDSTSKKLDDFVNKLPNKRVFYLKKFMTVASLLLVFTIVSIAGAYANGYRLNDIYHLFSFYPSGKDLSEYVVINNTSVQSKGITVTINESILDENNLILSMTVKNYTAFEKSDSYNDLAVGVIEGFVDDTLVFNSGSGYGEFIDQHTYNMSIHHMINTNNLPAEFGLKYVIKTINDINGNWTFHLDLNKESINNASKIVNLNEIIDFQEGKVVINKAAFTPISTRISLLGSAELPAPKFPDDPLRDGFIVYNQDGTEIPFIGIDYNIDSNGNYMASIECDPVDTPPSSLTLIPYRRIFSDSNKEISAKIKPNTLPIVLTRDSGTTISISKIEDSKDGSLISFIFDLVSPDNGPTFVIYDETGDIIEPKSTITNKKVGSRIEATLLYSKLSEDKEYVIILENSYIFEIYENEKIVIPIE</sequence>
<evidence type="ECO:0000313" key="4">
    <source>
        <dbReference type="EMBL" id="TCQ07021.1"/>
    </source>
</evidence>
<feature type="domain" description="DUF5643" evidence="3">
    <location>
        <begin position="212"/>
        <end position="325"/>
    </location>
</feature>
<dbReference type="InterPro" id="IPR025436">
    <property type="entry name" value="DUF4179"/>
</dbReference>
<gene>
    <name evidence="4" type="ORF">EDD79_100217</name>
</gene>
<evidence type="ECO:0000256" key="1">
    <source>
        <dbReference type="SAM" id="Phobius"/>
    </source>
</evidence>
<dbReference type="Pfam" id="PF13786">
    <property type="entry name" value="DUF4179"/>
    <property type="match status" value="1"/>
</dbReference>